<dbReference type="CTD" id="4538"/>
<evidence type="ECO:0000256" key="12">
    <source>
        <dbReference type="ARBA" id="ARBA00023075"/>
    </source>
</evidence>
<dbReference type="InterPro" id="IPR010227">
    <property type="entry name" value="NADH_Q_OxRdtase_chainM/4"/>
</dbReference>
<dbReference type="AlphaFoldDB" id="W5RH15"/>
<feature type="transmembrane region" description="Helical" evidence="16">
    <location>
        <begin position="387"/>
        <end position="412"/>
    </location>
</feature>
<feature type="transmembrane region" description="Helical" evidence="16">
    <location>
        <begin position="255"/>
        <end position="276"/>
    </location>
</feature>
<dbReference type="GO" id="GO:0015990">
    <property type="term" value="P:electron transport coupled proton transport"/>
    <property type="evidence" value="ECO:0007669"/>
    <property type="project" value="TreeGrafter"/>
</dbReference>
<evidence type="ECO:0000256" key="16">
    <source>
        <dbReference type="RuleBase" id="RU003297"/>
    </source>
</evidence>
<feature type="transmembrane region" description="Helical" evidence="16">
    <location>
        <begin position="307"/>
        <end position="328"/>
    </location>
</feature>
<evidence type="ECO:0000256" key="7">
    <source>
        <dbReference type="ARBA" id="ARBA00022692"/>
    </source>
</evidence>
<dbReference type="GeneID" id="18489816"/>
<dbReference type="PRINTS" id="PR01437">
    <property type="entry name" value="NUOXDRDTASE4"/>
</dbReference>
<keyword evidence="5 16" id="KW-0813">Transport</keyword>
<feature type="transmembrane region" description="Helical" evidence="16">
    <location>
        <begin position="65"/>
        <end position="85"/>
    </location>
</feature>
<gene>
    <name evidence="19" type="primary">ND4</name>
</gene>
<dbReference type="RefSeq" id="YP_009003479.1">
    <property type="nucleotide sequence ID" value="NC_023507.1"/>
</dbReference>
<dbReference type="Pfam" id="PF01059">
    <property type="entry name" value="Oxidored_q5_N"/>
    <property type="match status" value="1"/>
</dbReference>
<reference evidence="19" key="1">
    <citation type="journal article" date="2014" name="Mol. Phylogenet. Evol.">
        <title>Life-history evolution and mitogenomic phylogeny of caecilian amphibians.</title>
        <authorList>
            <person name="San Mauro D."/>
            <person name="Gower D.J."/>
            <person name="Muller H."/>
            <person name="Loader S.P."/>
            <person name="Zardoya R."/>
            <person name="Nussbaum R.A."/>
            <person name="Wilkinson M."/>
        </authorList>
    </citation>
    <scope>NUCLEOTIDE SEQUENCE</scope>
</reference>
<keyword evidence="10 16" id="KW-1133">Transmembrane helix</keyword>
<proteinExistence type="inferred from homology"/>
<name>W5RH15_CAETE</name>
<comment type="function">
    <text evidence="16">Core subunit of the mitochondrial membrane respiratory chain NADH dehydrogenase (Complex I) which catalyzes electron transfer from NADH through the respiratory chain, using ubiquinone as an electron acceptor. Essential for the catalytic activity and assembly of complex I.</text>
</comment>
<evidence type="ECO:0000256" key="4">
    <source>
        <dbReference type="ARBA" id="ARBA00021006"/>
    </source>
</evidence>
<dbReference type="GO" id="GO:0008137">
    <property type="term" value="F:NADH dehydrogenase (ubiquinone) activity"/>
    <property type="evidence" value="ECO:0007669"/>
    <property type="project" value="UniProtKB-UniRule"/>
</dbReference>
<evidence type="ECO:0000256" key="13">
    <source>
        <dbReference type="ARBA" id="ARBA00023128"/>
    </source>
</evidence>
<dbReference type="InterPro" id="IPR000260">
    <property type="entry name" value="NADH4_N"/>
</dbReference>
<feature type="transmembrane region" description="Helical" evidence="16">
    <location>
        <begin position="149"/>
        <end position="172"/>
    </location>
</feature>
<keyword evidence="11 16" id="KW-0520">NAD</keyword>
<dbReference type="NCBIfam" id="TIGR01972">
    <property type="entry name" value="NDH_I_M"/>
    <property type="match status" value="1"/>
</dbReference>
<dbReference type="InterPro" id="IPR003918">
    <property type="entry name" value="NADH_UbQ_OxRdtase"/>
</dbReference>
<dbReference type="PANTHER" id="PTHR43507">
    <property type="entry name" value="NADH-UBIQUINONE OXIDOREDUCTASE CHAIN 4"/>
    <property type="match status" value="1"/>
</dbReference>
<feature type="domain" description="NADH:quinone oxidoreductase/Mrp antiporter transmembrane" evidence="17">
    <location>
        <begin position="114"/>
        <end position="401"/>
    </location>
</feature>
<evidence type="ECO:0000256" key="6">
    <source>
        <dbReference type="ARBA" id="ARBA00022660"/>
    </source>
</evidence>
<comment type="subcellular location">
    <subcellularLocation>
        <location evidence="1 16">Mitochondrion membrane</location>
        <topology evidence="1 16">Multi-pass membrane protein</topology>
    </subcellularLocation>
</comment>
<comment type="catalytic activity">
    <reaction evidence="15 16">
        <text>a ubiquinone + NADH + 5 H(+)(in) = a ubiquinol + NAD(+) + 4 H(+)(out)</text>
        <dbReference type="Rhea" id="RHEA:29091"/>
        <dbReference type="Rhea" id="RHEA-COMP:9565"/>
        <dbReference type="Rhea" id="RHEA-COMP:9566"/>
        <dbReference type="ChEBI" id="CHEBI:15378"/>
        <dbReference type="ChEBI" id="CHEBI:16389"/>
        <dbReference type="ChEBI" id="CHEBI:17976"/>
        <dbReference type="ChEBI" id="CHEBI:57540"/>
        <dbReference type="ChEBI" id="CHEBI:57945"/>
        <dbReference type="EC" id="7.1.1.2"/>
    </reaction>
</comment>
<accession>W5RH15</accession>
<evidence type="ECO:0000256" key="1">
    <source>
        <dbReference type="ARBA" id="ARBA00004225"/>
    </source>
</evidence>
<dbReference type="GO" id="GO:0003954">
    <property type="term" value="F:NADH dehydrogenase activity"/>
    <property type="evidence" value="ECO:0007669"/>
    <property type="project" value="TreeGrafter"/>
</dbReference>
<evidence type="ECO:0000256" key="10">
    <source>
        <dbReference type="ARBA" id="ARBA00022989"/>
    </source>
</evidence>
<evidence type="ECO:0000256" key="8">
    <source>
        <dbReference type="ARBA" id="ARBA00022967"/>
    </source>
</evidence>
<dbReference type="GO" id="GO:0031966">
    <property type="term" value="C:mitochondrial membrane"/>
    <property type="evidence" value="ECO:0007669"/>
    <property type="project" value="UniProtKB-SubCell"/>
</dbReference>
<evidence type="ECO:0000256" key="11">
    <source>
        <dbReference type="ARBA" id="ARBA00023027"/>
    </source>
</evidence>
<keyword evidence="12 16" id="KW-0830">Ubiquinone</keyword>
<dbReference type="GO" id="GO:0048039">
    <property type="term" value="F:ubiquinone binding"/>
    <property type="evidence" value="ECO:0007669"/>
    <property type="project" value="TreeGrafter"/>
</dbReference>
<sequence>MLKILIPTLMLLPTTWFIQSKWLWTTLTFYTTTIALTSLTWFYHPTITPQFITKWTTLDQISSPLMILTCWLTPLMIIASQNHLLPTPKPHQRTYISMIITRQATLILAFSTTEFIMFYIMFEATLIPTLIIITRWGNQMERLNAGTYFLFYTLLGSMPLLVAIMALSSFTGSLSMTNMMLTRQIESTTNNIWWMACLLAFMVKMPLYGLHLWLPKAHVEAPIAGSMVLAAILLKLGGYGILRISIFLPPITKELIYPFMILSLWGIIMTGSVCLRQSDLKSLIAYSSVSHMALVISATLIQTPWGLTGASVLMIAHGLTSSMLFCLANTNYERTHTRTMILSRGLQMILPLMAMWWLLANLSNMALPPYPNLLGELTIISALFNWSYLTIMMTGTGIVITALYTLHMFLTTQRGQTPKHTNLLNPSHTREHLLMTLHLLPLTLLILNPALIWGPHA</sequence>
<evidence type="ECO:0000256" key="3">
    <source>
        <dbReference type="ARBA" id="ARBA00012944"/>
    </source>
</evidence>
<feature type="domain" description="NADH:ubiquinone oxidoreductase chain 4 N-terminal" evidence="18">
    <location>
        <begin position="1"/>
        <end position="109"/>
    </location>
</feature>
<keyword evidence="7 16" id="KW-0812">Transmembrane</keyword>
<organism evidence="19">
    <name type="scientific">Caecilia tentaculata</name>
    <name type="common">Guayaquil caecilian</name>
    <dbReference type="NCBI Taxonomy" id="356198"/>
    <lineage>
        <taxon>Eukaryota</taxon>
        <taxon>Metazoa</taxon>
        <taxon>Chordata</taxon>
        <taxon>Craniata</taxon>
        <taxon>Vertebrata</taxon>
        <taxon>Euteleostomi</taxon>
        <taxon>Amphibia</taxon>
        <taxon>Gymnophiona</taxon>
        <taxon>Caeciliidae</taxon>
        <taxon>Caecilia</taxon>
    </lineage>
</organism>
<feature type="transmembrane region" description="Helical" evidence="16">
    <location>
        <begin position="192"/>
        <end position="214"/>
    </location>
</feature>
<keyword evidence="8" id="KW-1278">Translocase</keyword>
<keyword evidence="13 16" id="KW-0496">Mitochondrion</keyword>
<keyword evidence="9 16" id="KW-0249">Electron transport</keyword>
<keyword evidence="14 16" id="KW-0472">Membrane</keyword>
<dbReference type="EMBL" id="KF540146">
    <property type="protein sequence ID" value="AGZ18886.1"/>
    <property type="molecule type" value="Genomic_DNA"/>
</dbReference>
<evidence type="ECO:0000256" key="9">
    <source>
        <dbReference type="ARBA" id="ARBA00022982"/>
    </source>
</evidence>
<evidence type="ECO:0000259" key="17">
    <source>
        <dbReference type="Pfam" id="PF00361"/>
    </source>
</evidence>
<dbReference type="EC" id="7.1.1.2" evidence="3 16"/>
<evidence type="ECO:0000313" key="19">
    <source>
        <dbReference type="EMBL" id="AGZ18886.1"/>
    </source>
</evidence>
<evidence type="ECO:0000256" key="5">
    <source>
        <dbReference type="ARBA" id="ARBA00022448"/>
    </source>
</evidence>
<geneLocation type="mitochondrion" evidence="19"/>
<feature type="transmembrane region" description="Helical" evidence="16">
    <location>
        <begin position="116"/>
        <end position="137"/>
    </location>
</feature>
<dbReference type="InterPro" id="IPR001750">
    <property type="entry name" value="ND/Mrp_TM"/>
</dbReference>
<evidence type="ECO:0000256" key="14">
    <source>
        <dbReference type="ARBA" id="ARBA00023136"/>
    </source>
</evidence>
<evidence type="ECO:0000256" key="15">
    <source>
        <dbReference type="ARBA" id="ARBA00049551"/>
    </source>
</evidence>
<feature type="transmembrane region" description="Helical" evidence="16">
    <location>
        <begin position="283"/>
        <end position="301"/>
    </location>
</feature>
<feature type="transmembrane region" description="Helical" evidence="16">
    <location>
        <begin position="226"/>
        <end position="249"/>
    </location>
</feature>
<dbReference type="GO" id="GO:0042773">
    <property type="term" value="P:ATP synthesis coupled electron transport"/>
    <property type="evidence" value="ECO:0007669"/>
    <property type="project" value="InterPro"/>
</dbReference>
<evidence type="ECO:0000259" key="18">
    <source>
        <dbReference type="Pfam" id="PF01059"/>
    </source>
</evidence>
<feature type="transmembrane region" description="Helical" evidence="16">
    <location>
        <begin position="433"/>
        <end position="454"/>
    </location>
</feature>
<evidence type="ECO:0000256" key="2">
    <source>
        <dbReference type="ARBA" id="ARBA00009025"/>
    </source>
</evidence>
<protein>
    <recommendedName>
        <fullName evidence="4 16">NADH-ubiquinone oxidoreductase chain 4</fullName>
        <ecNumber evidence="3 16">7.1.1.2</ecNumber>
    </recommendedName>
</protein>
<dbReference type="Pfam" id="PF00361">
    <property type="entry name" value="Proton_antipo_M"/>
    <property type="match status" value="1"/>
</dbReference>
<feature type="transmembrane region" description="Helical" evidence="16">
    <location>
        <begin position="27"/>
        <end position="44"/>
    </location>
</feature>
<comment type="similarity">
    <text evidence="2 16">Belongs to the complex I subunit 4 family.</text>
</comment>
<dbReference type="PANTHER" id="PTHR43507:SF20">
    <property type="entry name" value="NADH-UBIQUINONE OXIDOREDUCTASE CHAIN 4"/>
    <property type="match status" value="1"/>
</dbReference>
<feature type="transmembrane region" description="Helical" evidence="16">
    <location>
        <begin position="349"/>
        <end position="367"/>
    </location>
</feature>
<keyword evidence="6 16" id="KW-0679">Respiratory chain</keyword>